<accession>A0A438CYJ7</accession>
<reference evidence="2 3" key="1">
    <citation type="journal article" date="2018" name="PLoS Genet.">
        <title>Population sequencing reveals clonal diversity and ancestral inbreeding in the grapevine cultivar Chardonnay.</title>
        <authorList>
            <person name="Roach M.J."/>
            <person name="Johnson D.L."/>
            <person name="Bohlmann J."/>
            <person name="van Vuuren H.J."/>
            <person name="Jones S.J."/>
            <person name="Pretorius I.S."/>
            <person name="Schmidt S.A."/>
            <person name="Borneman A.R."/>
        </authorList>
    </citation>
    <scope>NUCLEOTIDE SEQUENCE [LARGE SCALE GENOMIC DNA]</scope>
    <source>
        <strain evidence="3">cv. Chardonnay</strain>
        <tissue evidence="2">Leaf</tissue>
    </source>
</reference>
<dbReference type="Proteomes" id="UP000288805">
    <property type="component" value="Unassembled WGS sequence"/>
</dbReference>
<name>A0A438CYJ7_VITVI</name>
<proteinExistence type="predicted"/>
<evidence type="ECO:0000313" key="3">
    <source>
        <dbReference type="Proteomes" id="UP000288805"/>
    </source>
</evidence>
<gene>
    <name evidence="2" type="ORF">CK203_083662</name>
</gene>
<organism evidence="2 3">
    <name type="scientific">Vitis vinifera</name>
    <name type="common">Grape</name>
    <dbReference type="NCBI Taxonomy" id="29760"/>
    <lineage>
        <taxon>Eukaryota</taxon>
        <taxon>Viridiplantae</taxon>
        <taxon>Streptophyta</taxon>
        <taxon>Embryophyta</taxon>
        <taxon>Tracheophyta</taxon>
        <taxon>Spermatophyta</taxon>
        <taxon>Magnoliopsida</taxon>
        <taxon>eudicotyledons</taxon>
        <taxon>Gunneridae</taxon>
        <taxon>Pentapetalae</taxon>
        <taxon>rosids</taxon>
        <taxon>Vitales</taxon>
        <taxon>Vitaceae</taxon>
        <taxon>Viteae</taxon>
        <taxon>Vitis</taxon>
    </lineage>
</organism>
<comment type="caution">
    <text evidence="2">The sequence shown here is derived from an EMBL/GenBank/DDBJ whole genome shotgun (WGS) entry which is preliminary data.</text>
</comment>
<sequence>MKVWKEANEKQATSAGPVPRNKEAQGEERGVANSSIFIRPSTRLIVEESTNELQAERRGPQTPGMEKPQIAMAQEAYPGPLAAPIIPN</sequence>
<evidence type="ECO:0000256" key="1">
    <source>
        <dbReference type="SAM" id="MobiDB-lite"/>
    </source>
</evidence>
<feature type="region of interest" description="Disordered" evidence="1">
    <location>
        <begin position="1"/>
        <end position="35"/>
    </location>
</feature>
<feature type="region of interest" description="Disordered" evidence="1">
    <location>
        <begin position="49"/>
        <end position="88"/>
    </location>
</feature>
<protein>
    <submittedName>
        <fullName evidence="2">Uncharacterized protein</fullName>
    </submittedName>
</protein>
<feature type="compositionally biased region" description="Basic and acidic residues" evidence="1">
    <location>
        <begin position="20"/>
        <end position="30"/>
    </location>
</feature>
<dbReference type="AlphaFoldDB" id="A0A438CYJ7"/>
<dbReference type="EMBL" id="QGNW01001904">
    <property type="protein sequence ID" value="RVW28278.1"/>
    <property type="molecule type" value="Genomic_DNA"/>
</dbReference>
<evidence type="ECO:0000313" key="2">
    <source>
        <dbReference type="EMBL" id="RVW28278.1"/>
    </source>
</evidence>